<proteinExistence type="predicted"/>
<sequence length="76" mass="8722">MKVFIVSALLVLVVVAVSGQVQQILFPDHPATAPFLENNRREPAYQHNVAYHPEHRPPTMPKILVFMSKIRKMFLN</sequence>
<feature type="signal peptide" evidence="1">
    <location>
        <begin position="1"/>
        <end position="19"/>
    </location>
</feature>
<organism evidence="2 3">
    <name type="scientific">Daphnia pulex</name>
    <name type="common">Water flea</name>
    <dbReference type="NCBI Taxonomy" id="6669"/>
    <lineage>
        <taxon>Eukaryota</taxon>
        <taxon>Metazoa</taxon>
        <taxon>Ecdysozoa</taxon>
        <taxon>Arthropoda</taxon>
        <taxon>Crustacea</taxon>
        <taxon>Branchiopoda</taxon>
        <taxon>Diplostraca</taxon>
        <taxon>Cladocera</taxon>
        <taxon>Anomopoda</taxon>
        <taxon>Daphniidae</taxon>
        <taxon>Daphnia</taxon>
    </lineage>
</organism>
<evidence type="ECO:0000313" key="2">
    <source>
        <dbReference type="EMBL" id="EFX74172.1"/>
    </source>
</evidence>
<dbReference type="Proteomes" id="UP000000305">
    <property type="component" value="Unassembled WGS sequence"/>
</dbReference>
<evidence type="ECO:0000313" key="3">
    <source>
        <dbReference type="Proteomes" id="UP000000305"/>
    </source>
</evidence>
<gene>
    <name evidence="2" type="ORF">DAPPUDRAFT_307449</name>
</gene>
<accession>E9H2B7</accession>
<dbReference type="OrthoDB" id="10370200at2759"/>
<reference evidence="2 3" key="1">
    <citation type="journal article" date="2011" name="Science">
        <title>The ecoresponsive genome of Daphnia pulex.</title>
        <authorList>
            <person name="Colbourne J.K."/>
            <person name="Pfrender M.E."/>
            <person name="Gilbert D."/>
            <person name="Thomas W.K."/>
            <person name="Tucker A."/>
            <person name="Oakley T.H."/>
            <person name="Tokishita S."/>
            <person name="Aerts A."/>
            <person name="Arnold G.J."/>
            <person name="Basu M.K."/>
            <person name="Bauer D.J."/>
            <person name="Caceres C.E."/>
            <person name="Carmel L."/>
            <person name="Casola C."/>
            <person name="Choi J.H."/>
            <person name="Detter J.C."/>
            <person name="Dong Q."/>
            <person name="Dusheyko S."/>
            <person name="Eads B.D."/>
            <person name="Frohlich T."/>
            <person name="Geiler-Samerotte K.A."/>
            <person name="Gerlach D."/>
            <person name="Hatcher P."/>
            <person name="Jogdeo S."/>
            <person name="Krijgsveld J."/>
            <person name="Kriventseva E.V."/>
            <person name="Kultz D."/>
            <person name="Laforsch C."/>
            <person name="Lindquist E."/>
            <person name="Lopez J."/>
            <person name="Manak J.R."/>
            <person name="Muller J."/>
            <person name="Pangilinan J."/>
            <person name="Patwardhan R.P."/>
            <person name="Pitluck S."/>
            <person name="Pritham E.J."/>
            <person name="Rechtsteiner A."/>
            <person name="Rho M."/>
            <person name="Rogozin I.B."/>
            <person name="Sakarya O."/>
            <person name="Salamov A."/>
            <person name="Schaack S."/>
            <person name="Shapiro H."/>
            <person name="Shiga Y."/>
            <person name="Skalitzky C."/>
            <person name="Smith Z."/>
            <person name="Souvorov A."/>
            <person name="Sung W."/>
            <person name="Tang Z."/>
            <person name="Tsuchiya D."/>
            <person name="Tu H."/>
            <person name="Vos H."/>
            <person name="Wang M."/>
            <person name="Wolf Y.I."/>
            <person name="Yamagata H."/>
            <person name="Yamada T."/>
            <person name="Ye Y."/>
            <person name="Shaw J.R."/>
            <person name="Andrews J."/>
            <person name="Crease T.J."/>
            <person name="Tang H."/>
            <person name="Lucas S.M."/>
            <person name="Robertson H.M."/>
            <person name="Bork P."/>
            <person name="Koonin E.V."/>
            <person name="Zdobnov E.M."/>
            <person name="Grigoriev I.V."/>
            <person name="Lynch M."/>
            <person name="Boore J.L."/>
        </authorList>
    </citation>
    <scope>NUCLEOTIDE SEQUENCE [LARGE SCALE GENOMIC DNA]</scope>
</reference>
<protein>
    <submittedName>
        <fullName evidence="2">Uncharacterized protein</fullName>
    </submittedName>
</protein>
<keyword evidence="1" id="KW-0732">Signal</keyword>
<dbReference type="HOGENOM" id="CLU_2657007_0_0_1"/>
<keyword evidence="3" id="KW-1185">Reference proteome</keyword>
<feature type="chain" id="PRO_5003241455" evidence="1">
    <location>
        <begin position="20"/>
        <end position="76"/>
    </location>
</feature>
<dbReference type="KEGG" id="dpx:DAPPUDRAFT_307449"/>
<dbReference type="EMBL" id="GL732585">
    <property type="protein sequence ID" value="EFX74172.1"/>
    <property type="molecule type" value="Genomic_DNA"/>
</dbReference>
<dbReference type="AlphaFoldDB" id="E9H2B7"/>
<evidence type="ECO:0000256" key="1">
    <source>
        <dbReference type="SAM" id="SignalP"/>
    </source>
</evidence>
<dbReference type="InParanoid" id="E9H2B7"/>
<name>E9H2B7_DAPPU</name>